<dbReference type="Gene3D" id="3.80.10.10">
    <property type="entry name" value="Ribonuclease Inhibitor"/>
    <property type="match status" value="1"/>
</dbReference>
<gene>
    <name evidence="2" type="ORF">SAMN02745111_00017</name>
</gene>
<dbReference type="RefSeq" id="WP_078764918.1">
    <property type="nucleotide sequence ID" value="NZ_FUXZ01000002.1"/>
</dbReference>
<dbReference type="AlphaFoldDB" id="A0A1T4V3I4"/>
<dbReference type="InterPro" id="IPR026906">
    <property type="entry name" value="LRR_5"/>
</dbReference>
<dbReference type="InterPro" id="IPR032675">
    <property type="entry name" value="LRR_dom_sf"/>
</dbReference>
<dbReference type="OrthoDB" id="1771446at2"/>
<sequence>MRFKQVRRKATAIALSAAMAFSFNVATPTSVKAADTSKLSSRVTTIFDMQNAKFNGEVNLDFAKEKPYEWTSFDHPVEEVVGPIYSSLEATEEDELIEQAGAIINQFMDAKFGTLGQYDSEKEFVEGSSAYLNYLAKIGIGKVVTNKENNKLHDYYGPEQMKAVISFDGEFKNKYNFNLNLYLKLFESEKQKVAYVSVVDGKIILSIDDYYKALGYYLDEKPRVVKARFNEDSMSNPMTQIAMQKETDIIEFIRTLLATYMTHMSETSEEYARFEMINSIFEKIEKDAKAEGSEPIGKAAIDAVEKLVSLVSGVADSTYASASTSNSGKNSFKMDKTNFKNILMNWYSNLGNSGEKIKAGLKDIVAPILEEKYKKDVNDGIVNYVDGIVKNANTTYAELTKNGDGFKLSSDDDVLVINSSLTGDKGARDYEIDGKFYYGRYRETMRLPLIPQYYPYASRSQKLTATFKFSMKEPDAGKVKPAPEKMGPKVGSTIKDKNCSYKVITQGSDKKVGEVEVKKANKKNVKKVVIKGAVKINGVKYKVTSIGAKAFKGNKKLTKVTIGKNVKRIKSNAFAGCSALTTVVSKSKVLSRIDKGAFAKDTKLTSVNFKLSTKLNKIAKGAFKGVKKSCKISVNKKLKKKLVKKLKKAGCKATVK</sequence>
<dbReference type="Pfam" id="PF13306">
    <property type="entry name" value="LRR_5"/>
    <property type="match status" value="1"/>
</dbReference>
<feature type="signal peptide" evidence="1">
    <location>
        <begin position="1"/>
        <end position="33"/>
    </location>
</feature>
<feature type="chain" id="PRO_5013024340" evidence="1">
    <location>
        <begin position="34"/>
        <end position="656"/>
    </location>
</feature>
<dbReference type="Proteomes" id="UP000190814">
    <property type="component" value="Unassembled WGS sequence"/>
</dbReference>
<evidence type="ECO:0000313" key="2">
    <source>
        <dbReference type="EMBL" id="SKA59540.1"/>
    </source>
</evidence>
<reference evidence="2 3" key="1">
    <citation type="submission" date="2017-02" db="EMBL/GenBank/DDBJ databases">
        <authorList>
            <person name="Peterson S.W."/>
        </authorList>
    </citation>
    <scope>NUCLEOTIDE SEQUENCE [LARGE SCALE GENOMIC DNA]</scope>
    <source>
        <strain evidence="2 3">ATCC 35992</strain>
    </source>
</reference>
<evidence type="ECO:0000256" key="1">
    <source>
        <dbReference type="SAM" id="SignalP"/>
    </source>
</evidence>
<dbReference type="STRING" id="39495.SAMN02745111_00017"/>
<proteinExistence type="predicted"/>
<name>A0A1T4V3I4_9FIRM</name>
<organism evidence="2 3">
    <name type="scientific">Eubacterium uniforme</name>
    <dbReference type="NCBI Taxonomy" id="39495"/>
    <lineage>
        <taxon>Bacteria</taxon>
        <taxon>Bacillati</taxon>
        <taxon>Bacillota</taxon>
        <taxon>Clostridia</taxon>
        <taxon>Eubacteriales</taxon>
        <taxon>Eubacteriaceae</taxon>
        <taxon>Eubacterium</taxon>
    </lineage>
</organism>
<evidence type="ECO:0000313" key="3">
    <source>
        <dbReference type="Proteomes" id="UP000190814"/>
    </source>
</evidence>
<keyword evidence="1" id="KW-0732">Signal</keyword>
<accession>A0A1T4V3I4</accession>
<dbReference type="EMBL" id="FUXZ01000002">
    <property type="protein sequence ID" value="SKA59540.1"/>
    <property type="molecule type" value="Genomic_DNA"/>
</dbReference>
<protein>
    <submittedName>
        <fullName evidence="2">Leucine rich repeat-containing protein</fullName>
    </submittedName>
</protein>
<keyword evidence="3" id="KW-1185">Reference proteome</keyword>